<dbReference type="OrthoDB" id="270639at2759"/>
<evidence type="ECO:0000313" key="7">
    <source>
        <dbReference type="EMBL" id="KAH3747399.1"/>
    </source>
</evidence>
<dbReference type="GO" id="GO:0005762">
    <property type="term" value="C:mitochondrial large ribosomal subunit"/>
    <property type="evidence" value="ECO:0007669"/>
    <property type="project" value="TreeGrafter"/>
</dbReference>
<reference evidence="7" key="1">
    <citation type="journal article" date="2019" name="bioRxiv">
        <title>The Genome of the Zebra Mussel, Dreissena polymorpha: A Resource for Invasive Species Research.</title>
        <authorList>
            <person name="McCartney M.A."/>
            <person name="Auch B."/>
            <person name="Kono T."/>
            <person name="Mallez S."/>
            <person name="Zhang Y."/>
            <person name="Obille A."/>
            <person name="Becker A."/>
            <person name="Abrahante J.E."/>
            <person name="Garbe J."/>
            <person name="Badalamenti J.P."/>
            <person name="Herman A."/>
            <person name="Mangelson H."/>
            <person name="Liachko I."/>
            <person name="Sullivan S."/>
            <person name="Sone E.D."/>
            <person name="Koren S."/>
            <person name="Silverstein K.A.T."/>
            <person name="Beckman K.B."/>
            <person name="Gohl D.M."/>
        </authorList>
    </citation>
    <scope>NUCLEOTIDE SEQUENCE</scope>
    <source>
        <strain evidence="7">Duluth1</strain>
        <tissue evidence="7">Whole animal</tissue>
    </source>
</reference>
<dbReference type="PANTHER" id="PTHR11075:SF54">
    <property type="entry name" value="LARGE RIBOSOMAL SUBUNIT PROTEIN ML62"/>
    <property type="match status" value="1"/>
</dbReference>
<dbReference type="EC" id="3.1.1.29" evidence="1"/>
<comment type="similarity">
    <text evidence="2">Belongs to the prokaryotic/mitochondrial release factor family. Mitochondrion-specific ribosomal protein mL62 subfamily.</text>
</comment>
<reference evidence="7" key="2">
    <citation type="submission" date="2020-11" db="EMBL/GenBank/DDBJ databases">
        <authorList>
            <person name="McCartney M.A."/>
            <person name="Auch B."/>
            <person name="Kono T."/>
            <person name="Mallez S."/>
            <person name="Becker A."/>
            <person name="Gohl D.M."/>
            <person name="Silverstein K.A.T."/>
            <person name="Koren S."/>
            <person name="Bechman K.B."/>
            <person name="Herman A."/>
            <person name="Abrahante J.E."/>
            <person name="Garbe J."/>
        </authorList>
    </citation>
    <scope>NUCLEOTIDE SEQUENCE</scope>
    <source>
        <strain evidence="7">Duluth1</strain>
        <tissue evidence="7">Whole animal</tissue>
    </source>
</reference>
<dbReference type="AlphaFoldDB" id="A0A9D4I445"/>
<dbReference type="GO" id="GO:0070126">
    <property type="term" value="P:mitochondrial translational termination"/>
    <property type="evidence" value="ECO:0007669"/>
    <property type="project" value="TreeGrafter"/>
</dbReference>
<evidence type="ECO:0000256" key="1">
    <source>
        <dbReference type="ARBA" id="ARBA00013260"/>
    </source>
</evidence>
<gene>
    <name evidence="7" type="ORF">DPMN_181824</name>
</gene>
<evidence type="ECO:0000256" key="2">
    <source>
        <dbReference type="ARBA" id="ARBA00038225"/>
    </source>
</evidence>
<protein>
    <recommendedName>
        <fullName evidence="3">Large ribosomal subunit protein mL62</fullName>
        <ecNumber evidence="1">3.1.1.29</ecNumber>
    </recommendedName>
    <alternativeName>
        <fullName evidence="4">Peptidyl-tRNA hydrolase ICT1, mitochondrial</fullName>
    </alternativeName>
</protein>
<dbReference type="Gene3D" id="3.30.160.20">
    <property type="match status" value="1"/>
</dbReference>
<dbReference type="Proteomes" id="UP000828390">
    <property type="component" value="Unassembled WGS sequence"/>
</dbReference>
<feature type="domain" description="Prokaryotic-type class I peptide chain release factors" evidence="6">
    <location>
        <begin position="76"/>
        <end position="92"/>
    </location>
</feature>
<organism evidence="7 8">
    <name type="scientific">Dreissena polymorpha</name>
    <name type="common">Zebra mussel</name>
    <name type="synonym">Mytilus polymorpha</name>
    <dbReference type="NCBI Taxonomy" id="45954"/>
    <lineage>
        <taxon>Eukaryota</taxon>
        <taxon>Metazoa</taxon>
        <taxon>Spiralia</taxon>
        <taxon>Lophotrochozoa</taxon>
        <taxon>Mollusca</taxon>
        <taxon>Bivalvia</taxon>
        <taxon>Autobranchia</taxon>
        <taxon>Heteroconchia</taxon>
        <taxon>Euheterodonta</taxon>
        <taxon>Imparidentia</taxon>
        <taxon>Neoheterodontei</taxon>
        <taxon>Myida</taxon>
        <taxon>Dreissenoidea</taxon>
        <taxon>Dreissenidae</taxon>
        <taxon>Dreissena</taxon>
    </lineage>
</organism>
<feature type="compositionally biased region" description="Basic and acidic residues" evidence="5">
    <location>
        <begin position="163"/>
        <end position="185"/>
    </location>
</feature>
<dbReference type="PANTHER" id="PTHR11075">
    <property type="entry name" value="PEPTIDE CHAIN RELEASE FACTOR"/>
    <property type="match status" value="1"/>
</dbReference>
<evidence type="ECO:0000256" key="3">
    <source>
        <dbReference type="ARBA" id="ARBA00039441"/>
    </source>
</evidence>
<dbReference type="InterPro" id="IPR052104">
    <property type="entry name" value="Mito_Release_Factor_mL62"/>
</dbReference>
<evidence type="ECO:0000313" key="8">
    <source>
        <dbReference type="Proteomes" id="UP000828390"/>
    </source>
</evidence>
<sequence>MFSCLCRLVARLQPSISQSCASVRTSSYKSSLTLDKLYPKSDTNSMTQKGTKPVAKQEDAFSGVIPLHDLEIQSCRSSGPGGQHVNKVNTKVEVRFNVNKAEWIPDWIKPKLLEQQQNRINKNGELIVTSEKTRKQILNQADCLDKIRNMVFQASVKPKELEPWEQEQIKQREEAAKQRSMEERRRRSLLKLKRNGDFL</sequence>
<accession>A0A9D4I445</accession>
<dbReference type="Pfam" id="PF00472">
    <property type="entry name" value="RF-1"/>
    <property type="match status" value="1"/>
</dbReference>
<dbReference type="EMBL" id="JAIWYP010000010">
    <property type="protein sequence ID" value="KAH3747399.1"/>
    <property type="molecule type" value="Genomic_DNA"/>
</dbReference>
<dbReference type="SUPFAM" id="SSF110916">
    <property type="entry name" value="Peptidyl-tRNA hydrolase domain-like"/>
    <property type="match status" value="1"/>
</dbReference>
<feature type="region of interest" description="Disordered" evidence="5">
    <location>
        <begin position="163"/>
        <end position="188"/>
    </location>
</feature>
<comment type="caution">
    <text evidence="7">The sequence shown here is derived from an EMBL/GenBank/DDBJ whole genome shotgun (WGS) entry which is preliminary data.</text>
</comment>
<dbReference type="InterPro" id="IPR000352">
    <property type="entry name" value="Pep_chain_release_fac_I"/>
</dbReference>
<evidence type="ECO:0000256" key="5">
    <source>
        <dbReference type="SAM" id="MobiDB-lite"/>
    </source>
</evidence>
<dbReference type="PROSITE" id="PS00745">
    <property type="entry name" value="RF_PROK_I"/>
    <property type="match status" value="1"/>
</dbReference>
<keyword evidence="8" id="KW-1185">Reference proteome</keyword>
<dbReference type="FunFam" id="3.30.160.20:FF:000046">
    <property type="entry name" value="Peptidyl-tRNA hydrolase ICT1"/>
    <property type="match status" value="1"/>
</dbReference>
<dbReference type="GO" id="GO:0016150">
    <property type="term" value="F:translation release factor activity, codon nonspecific"/>
    <property type="evidence" value="ECO:0007669"/>
    <property type="project" value="TreeGrafter"/>
</dbReference>
<evidence type="ECO:0000256" key="4">
    <source>
        <dbReference type="ARBA" id="ARBA00041531"/>
    </source>
</evidence>
<proteinExistence type="inferred from homology"/>
<evidence type="ECO:0000259" key="6">
    <source>
        <dbReference type="PROSITE" id="PS00745"/>
    </source>
</evidence>
<dbReference type="GO" id="GO:0004045">
    <property type="term" value="F:peptidyl-tRNA hydrolase activity"/>
    <property type="evidence" value="ECO:0007669"/>
    <property type="project" value="UniProtKB-EC"/>
</dbReference>
<name>A0A9D4I445_DREPO</name>